<dbReference type="KEGG" id="dhy:DESAM_21507"/>
<dbReference type="EMBL" id="FO203522">
    <property type="protein sequence ID" value="CCO23784.1"/>
    <property type="molecule type" value="Genomic_DNA"/>
</dbReference>
<keyword evidence="2" id="KW-0732">Signal</keyword>
<keyword evidence="4" id="KW-1185">Reference proteome</keyword>
<accession>L0RAK3</accession>
<evidence type="ECO:0000313" key="4">
    <source>
        <dbReference type="Proteomes" id="UP000010808"/>
    </source>
</evidence>
<dbReference type="RefSeq" id="WP_015336387.1">
    <property type="nucleotide sequence ID" value="NC_020055.1"/>
</dbReference>
<reference evidence="3 4" key="1">
    <citation type="submission" date="2012-10" db="EMBL/GenBank/DDBJ databases">
        <authorList>
            <person name="Genoscope - CEA"/>
        </authorList>
    </citation>
    <scope>NUCLEOTIDE SEQUENCE [LARGE SCALE GENOMIC DNA]</scope>
    <source>
        <strain evidence="4">AM13 / DSM 14728</strain>
    </source>
</reference>
<evidence type="ECO:0000313" key="3">
    <source>
        <dbReference type="EMBL" id="CCO23784.1"/>
    </source>
</evidence>
<feature type="region of interest" description="Disordered" evidence="1">
    <location>
        <begin position="34"/>
        <end position="64"/>
    </location>
</feature>
<name>L0RAK3_9BACT</name>
<feature type="chain" id="PRO_5003947195" evidence="2">
    <location>
        <begin position="21"/>
        <end position="196"/>
    </location>
</feature>
<organism evidence="3 4">
    <name type="scientific">Maridesulfovibrio hydrothermalis AM13 = DSM 14728</name>
    <dbReference type="NCBI Taxonomy" id="1121451"/>
    <lineage>
        <taxon>Bacteria</taxon>
        <taxon>Pseudomonadati</taxon>
        <taxon>Thermodesulfobacteriota</taxon>
        <taxon>Desulfovibrionia</taxon>
        <taxon>Desulfovibrionales</taxon>
        <taxon>Desulfovibrionaceae</taxon>
        <taxon>Maridesulfovibrio</taxon>
    </lineage>
</organism>
<dbReference type="eggNOG" id="ENOG503184W">
    <property type="taxonomic scope" value="Bacteria"/>
</dbReference>
<dbReference type="PATRIC" id="fig|1121451.3.peg.1747"/>
<proteinExistence type="predicted"/>
<dbReference type="STRING" id="1121451.DESAM_21507"/>
<evidence type="ECO:0000256" key="2">
    <source>
        <dbReference type="SAM" id="SignalP"/>
    </source>
</evidence>
<sequence length="196" mass="21945">MIRILLSIIILLLSATPLPAENLPSLQNLKRPRYETGVPPQKRPAPQLPHQNAAIKQVARQKVTPDNSRFAGKFSGLVTIHYKNKMVRTKATLTISTNGTQGNSHYDYYLIPDAGDYLEHSWKLDEYDVQRTVTVSGSTLYITDIIDYGGNGGNSQIRTLVFSGDYSALTFLKTEFDDELRDTATGQIIGRFIRID</sequence>
<feature type="signal peptide" evidence="2">
    <location>
        <begin position="1"/>
        <end position="20"/>
    </location>
</feature>
<dbReference type="HOGENOM" id="CLU_1406739_0_0_7"/>
<dbReference type="AlphaFoldDB" id="L0RAK3"/>
<protein>
    <submittedName>
        <fullName evidence="3">Uncharacterized protein</fullName>
    </submittedName>
</protein>
<evidence type="ECO:0000256" key="1">
    <source>
        <dbReference type="SAM" id="MobiDB-lite"/>
    </source>
</evidence>
<dbReference type="Proteomes" id="UP000010808">
    <property type="component" value="Chromosome"/>
</dbReference>
<gene>
    <name evidence="3" type="ORF">DESAM_21507</name>
</gene>